<gene>
    <name evidence="1" type="ORF">TM448A09051_0008</name>
</gene>
<dbReference type="EMBL" id="MT144586">
    <property type="protein sequence ID" value="QJA55301.1"/>
    <property type="molecule type" value="Genomic_DNA"/>
</dbReference>
<organism evidence="1">
    <name type="scientific">viral metagenome</name>
    <dbReference type="NCBI Taxonomy" id="1070528"/>
    <lineage>
        <taxon>unclassified sequences</taxon>
        <taxon>metagenomes</taxon>
        <taxon>organismal metagenomes</taxon>
    </lineage>
</organism>
<dbReference type="AlphaFoldDB" id="A0A6H2A6N5"/>
<sequence>MRLILSIPKKYYKLQNNVNLLKKKKDYDLHIDITIIYFIFYICDDKEEVDKMIKRKRGENNGEYNISYY</sequence>
<proteinExistence type="predicted"/>
<reference evidence="1" key="1">
    <citation type="submission" date="2020-03" db="EMBL/GenBank/DDBJ databases">
        <title>The deep terrestrial virosphere.</title>
        <authorList>
            <person name="Holmfeldt K."/>
            <person name="Nilsson E."/>
            <person name="Simone D."/>
            <person name="Lopez-Fernandez M."/>
            <person name="Wu X."/>
            <person name="de Brujin I."/>
            <person name="Lundin D."/>
            <person name="Andersson A."/>
            <person name="Bertilsson S."/>
            <person name="Dopson M."/>
        </authorList>
    </citation>
    <scope>NUCLEOTIDE SEQUENCE</scope>
    <source>
        <strain evidence="1">TM448A09051</strain>
    </source>
</reference>
<protein>
    <submittedName>
        <fullName evidence="1">Uncharacterized protein</fullName>
    </submittedName>
</protein>
<evidence type="ECO:0000313" key="1">
    <source>
        <dbReference type="EMBL" id="QJA55301.1"/>
    </source>
</evidence>
<name>A0A6H2A6N5_9ZZZZ</name>
<accession>A0A6H2A6N5</accession>